<accession>A0AAD7PDM1</accession>
<evidence type="ECO:0000313" key="2">
    <source>
        <dbReference type="EMBL" id="KAJ7951703.1"/>
    </source>
</evidence>
<name>A0AAD7PDM1_QUISA</name>
<evidence type="ECO:0000313" key="3">
    <source>
        <dbReference type="Proteomes" id="UP001163823"/>
    </source>
</evidence>
<comment type="caution">
    <text evidence="2">The sequence shown here is derived from an EMBL/GenBank/DDBJ whole genome shotgun (WGS) entry which is preliminary data.</text>
</comment>
<gene>
    <name evidence="2" type="ORF">O6P43_027710</name>
</gene>
<evidence type="ECO:0000256" key="1">
    <source>
        <dbReference type="SAM" id="Phobius"/>
    </source>
</evidence>
<protein>
    <submittedName>
        <fullName evidence="2">Uncharacterized protein</fullName>
    </submittedName>
</protein>
<dbReference type="KEGG" id="qsa:O6P43_027710"/>
<organism evidence="2 3">
    <name type="scientific">Quillaja saponaria</name>
    <name type="common">Soap bark tree</name>
    <dbReference type="NCBI Taxonomy" id="32244"/>
    <lineage>
        <taxon>Eukaryota</taxon>
        <taxon>Viridiplantae</taxon>
        <taxon>Streptophyta</taxon>
        <taxon>Embryophyta</taxon>
        <taxon>Tracheophyta</taxon>
        <taxon>Spermatophyta</taxon>
        <taxon>Magnoliopsida</taxon>
        <taxon>eudicotyledons</taxon>
        <taxon>Gunneridae</taxon>
        <taxon>Pentapetalae</taxon>
        <taxon>rosids</taxon>
        <taxon>fabids</taxon>
        <taxon>Fabales</taxon>
        <taxon>Quillajaceae</taxon>
        <taxon>Quillaja</taxon>
    </lineage>
</organism>
<dbReference type="EMBL" id="JARAOO010000011">
    <property type="protein sequence ID" value="KAJ7951703.1"/>
    <property type="molecule type" value="Genomic_DNA"/>
</dbReference>
<proteinExistence type="predicted"/>
<feature type="transmembrane region" description="Helical" evidence="1">
    <location>
        <begin position="17"/>
        <end position="35"/>
    </location>
</feature>
<keyword evidence="1" id="KW-0812">Transmembrane</keyword>
<reference evidence="2" key="1">
    <citation type="journal article" date="2023" name="Science">
        <title>Elucidation of the pathway for biosynthesis of saponin adjuvants from the soapbark tree.</title>
        <authorList>
            <person name="Reed J."/>
            <person name="Orme A."/>
            <person name="El-Demerdash A."/>
            <person name="Owen C."/>
            <person name="Martin L.B.B."/>
            <person name="Misra R.C."/>
            <person name="Kikuchi S."/>
            <person name="Rejzek M."/>
            <person name="Martin A.C."/>
            <person name="Harkess A."/>
            <person name="Leebens-Mack J."/>
            <person name="Louveau T."/>
            <person name="Stephenson M.J."/>
            <person name="Osbourn A."/>
        </authorList>
    </citation>
    <scope>NUCLEOTIDE SEQUENCE</scope>
    <source>
        <strain evidence="2">S10</strain>
    </source>
</reference>
<keyword evidence="3" id="KW-1185">Reference proteome</keyword>
<sequence>MVDSPPAAPSVEEQHKVITHILFFTFTFCYTVYSYGTQVKPGKSRATCISFSFHEDSIQVYFDFYPFRVFFGNFSWKNFA</sequence>
<dbReference type="Proteomes" id="UP001163823">
    <property type="component" value="Chromosome 11"/>
</dbReference>
<keyword evidence="1" id="KW-0472">Membrane</keyword>
<keyword evidence="1" id="KW-1133">Transmembrane helix</keyword>
<dbReference type="AlphaFoldDB" id="A0AAD7PDM1"/>